<dbReference type="PANTHER" id="PTHR38488">
    <property type="entry name" value="OXIDOREDUCTASE 9.5 KDA SUBUNIT, PUTATIVE (AFU_ORTHOLOGUE AFUA_5G08980)-RELATED"/>
    <property type="match status" value="1"/>
</dbReference>
<proteinExistence type="predicted"/>
<evidence type="ECO:0000313" key="2">
    <source>
        <dbReference type="EMBL" id="TKA25286.1"/>
    </source>
</evidence>
<keyword evidence="1" id="KW-0812">Transmembrane</keyword>
<accession>A0A4U0TTI5</accession>
<dbReference type="PANTHER" id="PTHR38488:SF1">
    <property type="entry name" value="OXIDOREDUCTASE 9.5 KDA SUBUNIT, PUTATIVE (AFU_ORTHOLOGUE AFUA_5G08980)-RELATED"/>
    <property type="match status" value="1"/>
</dbReference>
<protein>
    <recommendedName>
        <fullName evidence="4">NADH-ubiquinone oxidoreductase 9.5 kDa subunit</fullName>
    </recommendedName>
</protein>
<dbReference type="OrthoDB" id="2093409at2759"/>
<dbReference type="Proteomes" id="UP000308549">
    <property type="component" value="Unassembled WGS sequence"/>
</dbReference>
<name>A0A4U0TTI5_9PEZI</name>
<dbReference type="AlphaFoldDB" id="A0A4U0TTI5"/>
<feature type="transmembrane region" description="Helical" evidence="1">
    <location>
        <begin position="23"/>
        <end position="44"/>
    </location>
</feature>
<sequence length="75" mass="8577">MAPVEFLEAPRQYMRWAMRKKPAIFAAMIVGFTGPLIVFTVPPIRKYFGDGPRQQIPLTYPIPKGPRKIPQGYDD</sequence>
<dbReference type="InterPro" id="IPR039961">
    <property type="entry name" value="Nuo9.5"/>
</dbReference>
<dbReference type="EMBL" id="NAJL01000036">
    <property type="protein sequence ID" value="TKA25286.1"/>
    <property type="molecule type" value="Genomic_DNA"/>
</dbReference>
<comment type="caution">
    <text evidence="2">The sequence shown here is derived from an EMBL/GenBank/DDBJ whole genome shotgun (WGS) entry which is preliminary data.</text>
</comment>
<keyword evidence="3" id="KW-1185">Reference proteome</keyword>
<organism evidence="2 3">
    <name type="scientific">Salinomyces thailandicus</name>
    <dbReference type="NCBI Taxonomy" id="706561"/>
    <lineage>
        <taxon>Eukaryota</taxon>
        <taxon>Fungi</taxon>
        <taxon>Dikarya</taxon>
        <taxon>Ascomycota</taxon>
        <taxon>Pezizomycotina</taxon>
        <taxon>Dothideomycetes</taxon>
        <taxon>Dothideomycetidae</taxon>
        <taxon>Mycosphaerellales</taxon>
        <taxon>Teratosphaeriaceae</taxon>
        <taxon>Salinomyces</taxon>
    </lineage>
</organism>
<evidence type="ECO:0000256" key="1">
    <source>
        <dbReference type="SAM" id="Phobius"/>
    </source>
</evidence>
<keyword evidence="1" id="KW-0472">Membrane</keyword>
<evidence type="ECO:0008006" key="4">
    <source>
        <dbReference type="Google" id="ProtNLM"/>
    </source>
</evidence>
<keyword evidence="1" id="KW-1133">Transmembrane helix</keyword>
<dbReference type="CDD" id="cd22903">
    <property type="entry name" value="NI9M"/>
    <property type="match status" value="1"/>
</dbReference>
<gene>
    <name evidence="2" type="ORF">B0A50_06190</name>
</gene>
<evidence type="ECO:0000313" key="3">
    <source>
        <dbReference type="Proteomes" id="UP000308549"/>
    </source>
</evidence>
<reference evidence="2 3" key="1">
    <citation type="submission" date="2017-03" db="EMBL/GenBank/DDBJ databases">
        <title>Genomes of endolithic fungi from Antarctica.</title>
        <authorList>
            <person name="Coleine C."/>
            <person name="Masonjones S."/>
            <person name="Stajich J.E."/>
        </authorList>
    </citation>
    <scope>NUCLEOTIDE SEQUENCE [LARGE SCALE GENOMIC DNA]</scope>
    <source>
        <strain evidence="2 3">CCFEE 6315</strain>
    </source>
</reference>